<dbReference type="EMBL" id="LN906597">
    <property type="protein sequence ID" value="CUT17988.1"/>
    <property type="molecule type" value="Genomic_DNA"/>
</dbReference>
<dbReference type="Pfam" id="PF04972">
    <property type="entry name" value="BON"/>
    <property type="match status" value="2"/>
</dbReference>
<name>A0A0S4M964_9BURK</name>
<dbReference type="SMART" id="SM00749">
    <property type="entry name" value="BON"/>
    <property type="match status" value="2"/>
</dbReference>
<dbReference type="InterPro" id="IPR051686">
    <property type="entry name" value="Lipoprotein_DolP"/>
</dbReference>
<reference evidence="3" key="1">
    <citation type="submission" date="2015-11" db="EMBL/GenBank/DDBJ databases">
        <authorList>
            <person name="Seth-Smith H.M.B."/>
        </authorList>
    </citation>
    <scope>NUCLEOTIDE SEQUENCE [LARGE SCALE GENOMIC DNA]</scope>
    <source>
        <strain evidence="3">2013Ark11</strain>
    </source>
</reference>
<feature type="domain" description="BON" evidence="1">
    <location>
        <begin position="128"/>
        <end position="195"/>
    </location>
</feature>
<dbReference type="OrthoDB" id="5294487at2"/>
<dbReference type="Gene3D" id="3.30.1340.30">
    <property type="match status" value="1"/>
</dbReference>
<gene>
    <name evidence="2" type="ORF">Ark11_1178</name>
</gene>
<accession>A0A0S4M964</accession>
<dbReference type="STRING" id="1561003.Ark11_1178"/>
<dbReference type="PANTHER" id="PTHR34606:SF15">
    <property type="entry name" value="BON DOMAIN-CONTAINING PROTEIN"/>
    <property type="match status" value="1"/>
</dbReference>
<dbReference type="PANTHER" id="PTHR34606">
    <property type="entry name" value="BON DOMAIN-CONTAINING PROTEIN"/>
    <property type="match status" value="1"/>
</dbReference>
<dbReference type="Proteomes" id="UP000198651">
    <property type="component" value="Chromosome I"/>
</dbReference>
<dbReference type="AlphaFoldDB" id="A0A0S4M964"/>
<dbReference type="PROSITE" id="PS50914">
    <property type="entry name" value="BON"/>
    <property type="match status" value="1"/>
</dbReference>
<dbReference type="InterPro" id="IPR007055">
    <property type="entry name" value="BON_dom"/>
</dbReference>
<dbReference type="InterPro" id="IPR014004">
    <property type="entry name" value="Transpt-assoc_nodulatn_dom_bac"/>
</dbReference>
<evidence type="ECO:0000259" key="1">
    <source>
        <dbReference type="PROSITE" id="PS50914"/>
    </source>
</evidence>
<protein>
    <submittedName>
        <fullName evidence="2">Putative membrane protein, BON domain</fullName>
    </submittedName>
</protein>
<sequence length="219" mass="24064">MKNNFFRLWACILSLVFAISLAPLMEGCGLAAVRGVHSATTADRRVASAVVLDRLIQLNSKSIANSILHSRGHVEVTVYNGLVLLTGQIPSHEDKIRVERALSRGKNVRRMVSGLIVAPETTIMQRADDSALTSVVKADICQLQKRFSSIISVVTENGVVYLIGIVTKEEAKMVYSRVRGIPGVKNVVEVFQIVSQDIADLLDRNYSENFSKNEDVPVD</sequence>
<proteinExistence type="predicted"/>
<keyword evidence="3" id="KW-1185">Reference proteome</keyword>
<dbReference type="RefSeq" id="WP_092343448.1">
    <property type="nucleotide sequence ID" value="NZ_FLSL01000090.1"/>
</dbReference>
<evidence type="ECO:0000313" key="3">
    <source>
        <dbReference type="Proteomes" id="UP000198651"/>
    </source>
</evidence>
<organism evidence="2 3">
    <name type="scientific">Candidatus Ichthyocystis hellenicum</name>
    <dbReference type="NCBI Taxonomy" id="1561003"/>
    <lineage>
        <taxon>Bacteria</taxon>
        <taxon>Pseudomonadati</taxon>
        <taxon>Pseudomonadota</taxon>
        <taxon>Betaproteobacteria</taxon>
        <taxon>Burkholderiales</taxon>
        <taxon>Candidatus Ichthyocystis</taxon>
    </lineage>
</organism>
<evidence type="ECO:0000313" key="2">
    <source>
        <dbReference type="EMBL" id="CUT17988.1"/>
    </source>
</evidence>